<feature type="non-terminal residue" evidence="3">
    <location>
        <position position="1"/>
    </location>
</feature>
<evidence type="ECO:0000313" key="3">
    <source>
        <dbReference type="EMBL" id="SUZ99550.1"/>
    </source>
</evidence>
<dbReference type="InterPro" id="IPR011703">
    <property type="entry name" value="ATPase_AAA-3"/>
</dbReference>
<dbReference type="Pfam" id="PF07726">
    <property type="entry name" value="AAA_3"/>
    <property type="match status" value="1"/>
</dbReference>
<gene>
    <name evidence="3" type="ORF">METZ01_LOCUS52404</name>
</gene>
<dbReference type="Gene3D" id="1.10.8.80">
    <property type="entry name" value="Magnesium chelatase subunit I, C-Terminal domain"/>
    <property type="match status" value="1"/>
</dbReference>
<dbReference type="AlphaFoldDB" id="A0A381S670"/>
<name>A0A381S670_9ZZZZ</name>
<dbReference type="InterPro" id="IPR027417">
    <property type="entry name" value="P-loop_NTPase"/>
</dbReference>
<protein>
    <recommendedName>
        <fullName evidence="4">AAA+ ATPase domain-containing protein</fullName>
    </recommendedName>
</protein>
<dbReference type="PANTHER" id="PTHR42759:SF1">
    <property type="entry name" value="MAGNESIUM-CHELATASE SUBUNIT CHLD"/>
    <property type="match status" value="1"/>
</dbReference>
<dbReference type="Gene3D" id="3.40.50.300">
    <property type="entry name" value="P-loop containing nucleotide triphosphate hydrolases"/>
    <property type="match status" value="1"/>
</dbReference>
<sequence>VGYKEIVQGTLISLLADGHVLLEGIPGLGKTKLVHTLSDVLHLKFSRVQFTPDLMPADIIGTNVVQEGEQGEKFLEFQQGPLFANIVLADEINRATPKTQSALLEAMQEKSVSVGRQTYKLALPFFVLATQNPLEMEGTYPLPEAQLDRFFMKLRVTYPDTESLHEILNRTTQFDEPDVERVLTGDQLMEMRRTSREVPIAKPIQDYAIRLTLATHPESPYAQPIVNRYVRYGASPRGAQALVVGGKIRALLADRVHVSCEDIRAMLLPALRHRVLLNFEGEAEQIDPDTILEEVLTNTPEPTE</sequence>
<evidence type="ECO:0000259" key="1">
    <source>
        <dbReference type="Pfam" id="PF07726"/>
    </source>
</evidence>
<feature type="domain" description="ChlI/MoxR AAA lid" evidence="2">
    <location>
        <begin position="225"/>
        <end position="294"/>
    </location>
</feature>
<organism evidence="3">
    <name type="scientific">marine metagenome</name>
    <dbReference type="NCBI Taxonomy" id="408172"/>
    <lineage>
        <taxon>unclassified sequences</taxon>
        <taxon>metagenomes</taxon>
        <taxon>ecological metagenomes</taxon>
    </lineage>
</organism>
<proteinExistence type="predicted"/>
<dbReference type="GO" id="GO:0005524">
    <property type="term" value="F:ATP binding"/>
    <property type="evidence" value="ECO:0007669"/>
    <property type="project" value="InterPro"/>
</dbReference>
<dbReference type="SUPFAM" id="SSF52540">
    <property type="entry name" value="P-loop containing nucleoside triphosphate hydrolases"/>
    <property type="match status" value="1"/>
</dbReference>
<dbReference type="InterPro" id="IPR050764">
    <property type="entry name" value="CbbQ/NirQ/NorQ/GpvN"/>
</dbReference>
<dbReference type="PIRSF" id="PIRSF002849">
    <property type="entry name" value="AAA_ATPase_chaperone_MoxR_prd"/>
    <property type="match status" value="1"/>
</dbReference>
<dbReference type="Pfam" id="PF17863">
    <property type="entry name" value="AAA_lid_2"/>
    <property type="match status" value="1"/>
</dbReference>
<dbReference type="PANTHER" id="PTHR42759">
    <property type="entry name" value="MOXR FAMILY PROTEIN"/>
    <property type="match status" value="1"/>
</dbReference>
<evidence type="ECO:0008006" key="4">
    <source>
        <dbReference type="Google" id="ProtNLM"/>
    </source>
</evidence>
<dbReference type="InterPro" id="IPR041628">
    <property type="entry name" value="ChlI/MoxR_AAA_lid"/>
</dbReference>
<accession>A0A381S670</accession>
<feature type="domain" description="ATPase AAA-3" evidence="1">
    <location>
        <begin position="19"/>
        <end position="152"/>
    </location>
</feature>
<dbReference type="EMBL" id="UINC01002713">
    <property type="protein sequence ID" value="SUZ99550.1"/>
    <property type="molecule type" value="Genomic_DNA"/>
</dbReference>
<evidence type="ECO:0000259" key="2">
    <source>
        <dbReference type="Pfam" id="PF17863"/>
    </source>
</evidence>
<dbReference type="GO" id="GO:0016887">
    <property type="term" value="F:ATP hydrolysis activity"/>
    <property type="evidence" value="ECO:0007669"/>
    <property type="project" value="InterPro"/>
</dbReference>
<dbReference type="CDD" id="cd00009">
    <property type="entry name" value="AAA"/>
    <property type="match status" value="1"/>
</dbReference>
<reference evidence="3" key="1">
    <citation type="submission" date="2018-05" db="EMBL/GenBank/DDBJ databases">
        <authorList>
            <person name="Lanie J.A."/>
            <person name="Ng W.-L."/>
            <person name="Kazmierczak K.M."/>
            <person name="Andrzejewski T.M."/>
            <person name="Davidsen T.M."/>
            <person name="Wayne K.J."/>
            <person name="Tettelin H."/>
            <person name="Glass J.I."/>
            <person name="Rusch D."/>
            <person name="Podicherti R."/>
            <person name="Tsui H.-C.T."/>
            <person name="Winkler M.E."/>
        </authorList>
    </citation>
    <scope>NUCLEOTIDE SEQUENCE</scope>
</reference>